<accession>A0ABN3KDT6</accession>
<evidence type="ECO:0000313" key="2">
    <source>
        <dbReference type="EMBL" id="GAA2454518.1"/>
    </source>
</evidence>
<dbReference type="Gene3D" id="2.30.40.10">
    <property type="entry name" value="Urease, subunit C, domain 1"/>
    <property type="match status" value="1"/>
</dbReference>
<dbReference type="InterPro" id="IPR013108">
    <property type="entry name" value="Amidohydro_3"/>
</dbReference>
<evidence type="ECO:0000313" key="3">
    <source>
        <dbReference type="Proteomes" id="UP001501231"/>
    </source>
</evidence>
<dbReference type="RefSeq" id="WP_344597407.1">
    <property type="nucleotide sequence ID" value="NZ_BAAARW010000039.1"/>
</dbReference>
<organism evidence="2 3">
    <name type="scientific">Actinomadura vinacea</name>
    <dbReference type="NCBI Taxonomy" id="115336"/>
    <lineage>
        <taxon>Bacteria</taxon>
        <taxon>Bacillati</taxon>
        <taxon>Actinomycetota</taxon>
        <taxon>Actinomycetes</taxon>
        <taxon>Streptosporangiales</taxon>
        <taxon>Thermomonosporaceae</taxon>
        <taxon>Actinomadura</taxon>
    </lineage>
</organism>
<dbReference type="Gene3D" id="3.10.310.70">
    <property type="match status" value="1"/>
</dbReference>
<dbReference type="InterPro" id="IPR032466">
    <property type="entry name" value="Metal_Hydrolase"/>
</dbReference>
<dbReference type="InterPro" id="IPR011059">
    <property type="entry name" value="Metal-dep_hydrolase_composite"/>
</dbReference>
<name>A0ABN3KDT6_9ACTN</name>
<dbReference type="PANTHER" id="PTHR22642:SF2">
    <property type="entry name" value="PROTEIN LONG AFTER FAR-RED 3"/>
    <property type="match status" value="1"/>
</dbReference>
<dbReference type="EMBL" id="BAAARW010000039">
    <property type="protein sequence ID" value="GAA2454518.1"/>
    <property type="molecule type" value="Genomic_DNA"/>
</dbReference>
<comment type="caution">
    <text evidence="2">The sequence shown here is derived from an EMBL/GenBank/DDBJ whole genome shotgun (WGS) entry which is preliminary data.</text>
</comment>
<reference evidence="2 3" key="1">
    <citation type="journal article" date="2019" name="Int. J. Syst. Evol. Microbiol.">
        <title>The Global Catalogue of Microorganisms (GCM) 10K type strain sequencing project: providing services to taxonomists for standard genome sequencing and annotation.</title>
        <authorList>
            <consortium name="The Broad Institute Genomics Platform"/>
            <consortium name="The Broad Institute Genome Sequencing Center for Infectious Disease"/>
            <person name="Wu L."/>
            <person name="Ma J."/>
        </authorList>
    </citation>
    <scope>NUCLEOTIDE SEQUENCE [LARGE SCALE GENOMIC DNA]</scope>
    <source>
        <strain evidence="2 3">JCM 3325</strain>
    </source>
</reference>
<dbReference type="Gene3D" id="3.20.20.140">
    <property type="entry name" value="Metal-dependent hydrolases"/>
    <property type="match status" value="2"/>
</dbReference>
<gene>
    <name evidence="2" type="ORF">GCM10010191_86830</name>
</gene>
<proteinExistence type="predicted"/>
<keyword evidence="3" id="KW-1185">Reference proteome</keyword>
<dbReference type="SUPFAM" id="SSF51556">
    <property type="entry name" value="Metallo-dependent hydrolases"/>
    <property type="match status" value="1"/>
</dbReference>
<dbReference type="Proteomes" id="UP001501231">
    <property type="component" value="Unassembled WGS sequence"/>
</dbReference>
<evidence type="ECO:0000259" key="1">
    <source>
        <dbReference type="Pfam" id="PF07969"/>
    </source>
</evidence>
<dbReference type="Pfam" id="PF07969">
    <property type="entry name" value="Amidohydro_3"/>
    <property type="match status" value="1"/>
</dbReference>
<dbReference type="SUPFAM" id="SSF51338">
    <property type="entry name" value="Composite domain of metallo-dependent hydrolases"/>
    <property type="match status" value="1"/>
</dbReference>
<feature type="domain" description="Amidohydrolase 3" evidence="1">
    <location>
        <begin position="44"/>
        <end position="469"/>
    </location>
</feature>
<dbReference type="PANTHER" id="PTHR22642">
    <property type="entry name" value="IMIDAZOLONEPROPIONASE"/>
    <property type="match status" value="1"/>
</dbReference>
<protein>
    <submittedName>
        <fullName evidence="2">Amidohydrolase family protein</fullName>
    </submittedName>
</protein>
<sequence>MTGLLLRDAEIGGRVRTDVRVTGGRITEIGDLSRSPGEAELRCRGGALLPGLCDHHVHLHALAARRRSVPCGPPAVADRAELAAALRNAVPDEHGWIRGAGYAETVAGVLDAAALDRLEPSRPVRVQHRSGALWTLNTAALAAAGIAGADHPGVERDRDGAPTGRLWRADDWLRTRLPHTGPAPLDDVARSLAGLGVTAVTDATPDLDREALTAFGRAVRDGTLPQRLHLLGAPLEEAPPEECAPTGAGTRVTVGPYKIVIADSGLPDLAGLTERIAAAHARGRPVAAHCVTREALVLLLAALDEAGGMAGDRIEHAAVLPAELVPDLARRGLRVVTQPGFLADRGDDYLRDVPAEDRPDLYRCASPLAAGVPVALSSDAPYGPLDPWQVMDAAVRRRTRSGAVVGQEEAISPRTALRCYLAPPEDPGGPPRRVRPGAAADLVLLRVPLAEALRGPGAGHVRTVMIGGRPLEA</sequence>